<evidence type="ECO:0000313" key="2">
    <source>
        <dbReference type="EMBL" id="CAF1515254.1"/>
    </source>
</evidence>
<name>A0A815AQ61_9BILA</name>
<proteinExistence type="predicted"/>
<comment type="caution">
    <text evidence="1">The sequence shown here is derived from an EMBL/GenBank/DDBJ whole genome shotgun (WGS) entry which is preliminary data.</text>
</comment>
<keyword evidence="3" id="KW-1185">Reference proteome</keyword>
<evidence type="ECO:0000313" key="4">
    <source>
        <dbReference type="Proteomes" id="UP000663877"/>
    </source>
</evidence>
<dbReference type="AlphaFoldDB" id="A0A815AQ61"/>
<dbReference type="EMBL" id="CAJNOM010000594">
    <property type="protein sequence ID" value="CAF1515254.1"/>
    <property type="molecule type" value="Genomic_DNA"/>
</dbReference>
<dbReference type="EMBL" id="CAJNOI010000374">
    <property type="protein sequence ID" value="CAF1260369.1"/>
    <property type="molecule type" value="Genomic_DNA"/>
</dbReference>
<evidence type="ECO:0000313" key="3">
    <source>
        <dbReference type="Proteomes" id="UP000663832"/>
    </source>
</evidence>
<reference evidence="1" key="1">
    <citation type="submission" date="2021-02" db="EMBL/GenBank/DDBJ databases">
        <authorList>
            <person name="Nowell W R."/>
        </authorList>
    </citation>
    <scope>NUCLEOTIDE SEQUENCE</scope>
</reference>
<protein>
    <submittedName>
        <fullName evidence="1">Uncharacterized protein</fullName>
    </submittedName>
</protein>
<dbReference type="Proteomes" id="UP000663877">
    <property type="component" value="Unassembled WGS sequence"/>
</dbReference>
<evidence type="ECO:0000313" key="1">
    <source>
        <dbReference type="EMBL" id="CAF1260369.1"/>
    </source>
</evidence>
<gene>
    <name evidence="1" type="ORF">BJG266_LOCUS30089</name>
    <name evidence="2" type="ORF">QVE165_LOCUS44401</name>
</gene>
<dbReference type="OrthoDB" id="10525582at2759"/>
<accession>A0A815AQ61</accession>
<sequence>MASGKRKRSTSCSVNVKKSRSQAFLDTLSVDESKAWLDEIIPRGPYEKLVNWRHISSVPTMKELESATSVGPFNGEFFSFVAKH</sequence>
<organism evidence="1 4">
    <name type="scientific">Adineta steineri</name>
    <dbReference type="NCBI Taxonomy" id="433720"/>
    <lineage>
        <taxon>Eukaryota</taxon>
        <taxon>Metazoa</taxon>
        <taxon>Spiralia</taxon>
        <taxon>Gnathifera</taxon>
        <taxon>Rotifera</taxon>
        <taxon>Eurotatoria</taxon>
        <taxon>Bdelloidea</taxon>
        <taxon>Adinetida</taxon>
        <taxon>Adinetidae</taxon>
        <taxon>Adineta</taxon>
    </lineage>
</organism>
<dbReference type="Proteomes" id="UP000663832">
    <property type="component" value="Unassembled WGS sequence"/>
</dbReference>